<dbReference type="InterPro" id="IPR004501">
    <property type="entry name" value="PTS_EIIC_3"/>
</dbReference>
<keyword evidence="4 8" id="KW-0762">Sugar transport</keyword>
<feature type="transmembrane region" description="Helical" evidence="9">
    <location>
        <begin position="245"/>
        <end position="264"/>
    </location>
</feature>
<dbReference type="GO" id="GO:1901264">
    <property type="term" value="P:carbohydrate derivative transport"/>
    <property type="evidence" value="ECO:0007669"/>
    <property type="project" value="TreeGrafter"/>
</dbReference>
<dbReference type="PROSITE" id="PS51105">
    <property type="entry name" value="PTS_EIIC_TYPE_3"/>
    <property type="match status" value="1"/>
</dbReference>
<keyword evidence="5 9" id="KW-0812">Transmembrane</keyword>
<proteinExistence type="predicted"/>
<feature type="transmembrane region" description="Helical" evidence="9">
    <location>
        <begin position="132"/>
        <end position="152"/>
    </location>
</feature>
<evidence type="ECO:0000256" key="1">
    <source>
        <dbReference type="ARBA" id="ARBA00004651"/>
    </source>
</evidence>
<keyword evidence="2 8" id="KW-0813">Transport</keyword>
<dbReference type="PIRSF" id="PIRSF006351">
    <property type="entry name" value="PTS_EIIC-Cellobiose"/>
    <property type="match status" value="1"/>
</dbReference>
<dbReference type="InterPro" id="IPR004796">
    <property type="entry name" value="PTS_IIC_cello"/>
</dbReference>
<comment type="subcellular location">
    <subcellularLocation>
        <location evidence="1">Cell membrane</location>
        <topology evidence="1">Multi-pass membrane protein</topology>
    </subcellularLocation>
</comment>
<reference evidence="12" key="1">
    <citation type="submission" date="2017-02" db="EMBL/GenBank/DDBJ databases">
        <authorList>
            <person name="Varghese N."/>
            <person name="Submissions S."/>
        </authorList>
    </citation>
    <scope>NUCLEOTIDE SEQUENCE [LARGE SCALE GENOMIC DNA]</scope>
    <source>
        <strain evidence="12">DSM 16521</strain>
    </source>
</reference>
<evidence type="ECO:0000313" key="11">
    <source>
        <dbReference type="EMBL" id="SJZ70252.1"/>
    </source>
</evidence>
<feature type="transmembrane region" description="Helical" evidence="9">
    <location>
        <begin position="384"/>
        <end position="406"/>
    </location>
</feature>
<feature type="transmembrane region" description="Helical" evidence="9">
    <location>
        <begin position="29"/>
        <end position="47"/>
    </location>
</feature>
<evidence type="ECO:0000259" key="10">
    <source>
        <dbReference type="PROSITE" id="PS51105"/>
    </source>
</evidence>
<feature type="domain" description="PTS EIIC type-3" evidence="10">
    <location>
        <begin position="5"/>
        <end position="408"/>
    </location>
</feature>
<feature type="transmembrane region" description="Helical" evidence="9">
    <location>
        <begin position="221"/>
        <end position="238"/>
    </location>
</feature>
<dbReference type="InterPro" id="IPR051088">
    <property type="entry name" value="PTS_Sugar-EIIC/EIIB"/>
</dbReference>
<dbReference type="EMBL" id="FUXM01000005">
    <property type="protein sequence ID" value="SJZ70252.1"/>
    <property type="molecule type" value="Genomic_DNA"/>
</dbReference>
<evidence type="ECO:0000256" key="3">
    <source>
        <dbReference type="ARBA" id="ARBA00022475"/>
    </source>
</evidence>
<feature type="transmembrane region" description="Helical" evidence="9">
    <location>
        <begin position="173"/>
        <end position="195"/>
    </location>
</feature>
<dbReference type="OrthoDB" id="1641940at2"/>
<feature type="transmembrane region" description="Helical" evidence="9">
    <location>
        <begin position="67"/>
        <end position="94"/>
    </location>
</feature>
<keyword evidence="12" id="KW-1185">Reference proteome</keyword>
<evidence type="ECO:0000256" key="4">
    <source>
        <dbReference type="ARBA" id="ARBA00022597"/>
    </source>
</evidence>
<dbReference type="RefSeq" id="WP_078664810.1">
    <property type="nucleotide sequence ID" value="NZ_FUXM01000005.1"/>
</dbReference>
<gene>
    <name evidence="11" type="ORF">SAMN02745885_00701</name>
</gene>
<sequence length="428" mass="47559">MVNWLELKFLPFAVKLAENRYLQAVRDAFIGYGLPMILLGSFFLLLANPPLPAAWLPRQWFQLNTTLLVIFNATFGLLSLWIAWGTANALAAYYRLDRERIALTATAVFVAGSFPARPVVATVENWLTELGPQGLLFAVLCAILTVEIFRWFQQKGWLLRLPKGVPAGIARTLAILLPAGFVLTLIWLSRLLLAVGLGQADLTWSAAVRQLITPLVRASDTYWSALLQILVMMLLWSVGLHGMNLVSAIAYPLWAANLSENFSWSLAQPGTVLPHIVTEPFYHIFAHLGGSGATMPLVIYLLKSKSKTLRQVGRVALLPALFNINEPITFGVPLALNPVMIIPFILAPAMIVTVNYWAMAWGWVARPLYQLPFTVPVLFSGYLSNGHISGTVLQAVDLLLAALIYWPFFRLWETKVLHTEAEQSDTLK</sequence>
<evidence type="ECO:0000256" key="8">
    <source>
        <dbReference type="PIRNR" id="PIRNR006351"/>
    </source>
</evidence>
<feature type="transmembrane region" description="Helical" evidence="9">
    <location>
        <begin position="101"/>
        <end position="120"/>
    </location>
</feature>
<dbReference type="InterPro" id="IPR003352">
    <property type="entry name" value="PTS_EIIC"/>
</dbReference>
<dbReference type="PANTHER" id="PTHR33989">
    <property type="match status" value="1"/>
</dbReference>
<dbReference type="Pfam" id="PF02378">
    <property type="entry name" value="PTS_EIIC"/>
    <property type="match status" value="1"/>
</dbReference>
<dbReference type="GO" id="GO:0008982">
    <property type="term" value="F:protein-N(PI)-phosphohistidine-sugar phosphotransferase activity"/>
    <property type="evidence" value="ECO:0007669"/>
    <property type="project" value="UniProtKB-UniRule"/>
</dbReference>
<comment type="function">
    <text evidence="8">The phosphoenolpyruvate-dependent sugar phosphotransferase system (PTS), a major carbohydrate active -transport system, catalyzes the phosphorylation of incoming sugar substrates concomitant with their translocation across the cell membrane.</text>
</comment>
<evidence type="ECO:0000313" key="12">
    <source>
        <dbReference type="Proteomes" id="UP000189933"/>
    </source>
</evidence>
<evidence type="ECO:0000256" key="6">
    <source>
        <dbReference type="ARBA" id="ARBA00022989"/>
    </source>
</evidence>
<name>A0A1T4MTE2_9FIRM</name>
<dbReference type="GO" id="GO:0009401">
    <property type="term" value="P:phosphoenolpyruvate-dependent sugar phosphotransferase system"/>
    <property type="evidence" value="ECO:0007669"/>
    <property type="project" value="InterPro"/>
</dbReference>
<feature type="transmembrane region" description="Helical" evidence="9">
    <location>
        <begin position="284"/>
        <end position="302"/>
    </location>
</feature>
<organism evidence="11 12">
    <name type="scientific">Carboxydocella sporoproducens DSM 16521</name>
    <dbReference type="NCBI Taxonomy" id="1121270"/>
    <lineage>
        <taxon>Bacteria</taxon>
        <taxon>Bacillati</taxon>
        <taxon>Bacillota</taxon>
        <taxon>Clostridia</taxon>
        <taxon>Eubacteriales</taxon>
        <taxon>Clostridiales Family XVI. Incertae Sedis</taxon>
        <taxon>Carboxydocella</taxon>
    </lineage>
</organism>
<dbReference type="GO" id="GO:0005886">
    <property type="term" value="C:plasma membrane"/>
    <property type="evidence" value="ECO:0007669"/>
    <property type="project" value="UniProtKB-SubCell"/>
</dbReference>
<dbReference type="PANTHER" id="PTHR33989:SF11">
    <property type="entry name" value="LICHENAN PERMEASE IIC COMPONENT"/>
    <property type="match status" value="1"/>
</dbReference>
<evidence type="ECO:0000256" key="7">
    <source>
        <dbReference type="ARBA" id="ARBA00023136"/>
    </source>
</evidence>
<keyword evidence="3 8" id="KW-1003">Cell membrane</keyword>
<keyword evidence="7 8" id="KW-0472">Membrane</keyword>
<evidence type="ECO:0000256" key="2">
    <source>
        <dbReference type="ARBA" id="ARBA00022448"/>
    </source>
</evidence>
<evidence type="ECO:0000256" key="5">
    <source>
        <dbReference type="ARBA" id="ARBA00022692"/>
    </source>
</evidence>
<accession>A0A1T4MTE2</accession>
<evidence type="ECO:0000256" key="9">
    <source>
        <dbReference type="SAM" id="Phobius"/>
    </source>
</evidence>
<keyword evidence="6 9" id="KW-1133">Transmembrane helix</keyword>
<dbReference type="AlphaFoldDB" id="A0A1T4MTE2"/>
<protein>
    <recommendedName>
        <fullName evidence="8">Permease IIC component</fullName>
    </recommendedName>
</protein>
<feature type="transmembrane region" description="Helical" evidence="9">
    <location>
        <begin position="341"/>
        <end position="364"/>
    </location>
</feature>
<dbReference type="NCBIfam" id="TIGR00410">
    <property type="entry name" value="lacE"/>
    <property type="match status" value="1"/>
</dbReference>
<dbReference type="Proteomes" id="UP000189933">
    <property type="component" value="Unassembled WGS sequence"/>
</dbReference>